<organism evidence="1 2">
    <name type="scientific">Filimonas lacunae</name>
    <dbReference type="NCBI Taxonomy" id="477680"/>
    <lineage>
        <taxon>Bacteria</taxon>
        <taxon>Pseudomonadati</taxon>
        <taxon>Bacteroidota</taxon>
        <taxon>Chitinophagia</taxon>
        <taxon>Chitinophagales</taxon>
        <taxon>Chitinophagaceae</taxon>
        <taxon>Filimonas</taxon>
    </lineage>
</organism>
<accession>A0A1N7NEQ8</accession>
<evidence type="ECO:0000313" key="1">
    <source>
        <dbReference type="EMBL" id="SIS96857.1"/>
    </source>
</evidence>
<dbReference type="EMBL" id="FTOR01000002">
    <property type="protein sequence ID" value="SIS96857.1"/>
    <property type="molecule type" value="Genomic_DNA"/>
</dbReference>
<dbReference type="Proteomes" id="UP000186917">
    <property type="component" value="Unassembled WGS sequence"/>
</dbReference>
<name>A0A1N7NEQ8_9BACT</name>
<gene>
    <name evidence="1" type="ORF">SAMN05421788_102387</name>
</gene>
<sequence>MAEPNPELWSENEHGVFYKWPLLNIGVQLQPVVALKDALKEFESLLIEKESSGRVLARIIDQGAKAGIAISLNVEDMDAALEELSEKHRLKTSVISLEGKGAIRSGKVPKAAYSKSSLRRLFGLS</sequence>
<dbReference type="AlphaFoldDB" id="A0A1N7NEQ8"/>
<proteinExistence type="predicted"/>
<keyword evidence="2" id="KW-1185">Reference proteome</keyword>
<reference evidence="2" key="1">
    <citation type="submission" date="2017-01" db="EMBL/GenBank/DDBJ databases">
        <authorList>
            <person name="Varghese N."/>
            <person name="Submissions S."/>
        </authorList>
    </citation>
    <scope>NUCLEOTIDE SEQUENCE [LARGE SCALE GENOMIC DNA]</scope>
    <source>
        <strain evidence="2">DSM 21054</strain>
    </source>
</reference>
<protein>
    <submittedName>
        <fullName evidence="1">Uncharacterized protein</fullName>
    </submittedName>
</protein>
<dbReference type="OrthoDB" id="670898at2"/>
<evidence type="ECO:0000313" key="2">
    <source>
        <dbReference type="Proteomes" id="UP000186917"/>
    </source>
</evidence>
<dbReference type="RefSeq" id="WP_096511031.1">
    <property type="nucleotide sequence ID" value="NZ_AP017422.1"/>
</dbReference>